<dbReference type="AlphaFoldDB" id="A0A398CHG3"/>
<dbReference type="InterPro" id="IPR044691">
    <property type="entry name" value="DCC1_Trx"/>
</dbReference>
<reference evidence="2 3" key="1">
    <citation type="submission" date="2018-09" db="EMBL/GenBank/DDBJ databases">
        <title>Cohnella cavernae sp. nov., isolated from a karst cave.</title>
        <authorList>
            <person name="Zhu H."/>
        </authorList>
    </citation>
    <scope>NUCLEOTIDE SEQUENCE [LARGE SCALE GENOMIC DNA]</scope>
    <source>
        <strain evidence="2 3">K2E09-144</strain>
    </source>
</reference>
<accession>A0A398CHG3</accession>
<feature type="region of interest" description="Disordered" evidence="1">
    <location>
        <begin position="141"/>
        <end position="162"/>
    </location>
</feature>
<evidence type="ECO:0000256" key="1">
    <source>
        <dbReference type="SAM" id="MobiDB-lite"/>
    </source>
</evidence>
<protein>
    <submittedName>
        <fullName evidence="2">DUF393 domain-containing protein</fullName>
    </submittedName>
</protein>
<sequence length="162" mass="17770">MKREESTRMGNFPKLTLVYDGECNLCLAAVDKIKSMKVRANVTFVPLQALVNGKLQPWPGIADVPLDELAGQMHVTDESGRRHSGSDGVLLLLRHVPSLAWLGVLGNIPGLRGISRLAYRIVARNRYRLFGRASCSDGVCSLPRGNQTNLQDGGAPPHDERR</sequence>
<dbReference type="PANTHER" id="PTHR34290:SF2">
    <property type="entry name" value="OS04G0668800 PROTEIN"/>
    <property type="match status" value="1"/>
</dbReference>
<keyword evidence="3" id="KW-1185">Reference proteome</keyword>
<organism evidence="2 3">
    <name type="scientific">Cohnella faecalis</name>
    <dbReference type="NCBI Taxonomy" id="2315694"/>
    <lineage>
        <taxon>Bacteria</taxon>
        <taxon>Bacillati</taxon>
        <taxon>Bacillota</taxon>
        <taxon>Bacilli</taxon>
        <taxon>Bacillales</taxon>
        <taxon>Paenibacillaceae</taxon>
        <taxon>Cohnella</taxon>
    </lineage>
</organism>
<evidence type="ECO:0000313" key="2">
    <source>
        <dbReference type="EMBL" id="RIE00529.1"/>
    </source>
</evidence>
<dbReference type="Proteomes" id="UP000266340">
    <property type="component" value="Unassembled WGS sequence"/>
</dbReference>
<dbReference type="EMBL" id="QXJM01000052">
    <property type="protein sequence ID" value="RIE00529.1"/>
    <property type="molecule type" value="Genomic_DNA"/>
</dbReference>
<proteinExistence type="predicted"/>
<dbReference type="InterPro" id="IPR007263">
    <property type="entry name" value="DCC1-like"/>
</dbReference>
<comment type="caution">
    <text evidence="2">The sequence shown here is derived from an EMBL/GenBank/DDBJ whole genome shotgun (WGS) entry which is preliminary data.</text>
</comment>
<evidence type="ECO:0000313" key="3">
    <source>
        <dbReference type="Proteomes" id="UP000266340"/>
    </source>
</evidence>
<dbReference type="Pfam" id="PF04134">
    <property type="entry name" value="DCC1-like"/>
    <property type="match status" value="1"/>
</dbReference>
<name>A0A398CHG3_9BACL</name>
<gene>
    <name evidence="2" type="ORF">D3H35_27685</name>
</gene>
<dbReference type="GO" id="GO:0015035">
    <property type="term" value="F:protein-disulfide reductase activity"/>
    <property type="evidence" value="ECO:0007669"/>
    <property type="project" value="InterPro"/>
</dbReference>
<dbReference type="PANTHER" id="PTHR34290">
    <property type="entry name" value="SI:CH73-390P7.2"/>
    <property type="match status" value="1"/>
</dbReference>